<protein>
    <recommendedName>
        <fullName evidence="5">Flagellar basal body rod protein N-terminal domain-containing protein</fullName>
    </recommendedName>
</protein>
<evidence type="ECO:0008006" key="5">
    <source>
        <dbReference type="Google" id="ProtNLM"/>
    </source>
</evidence>
<evidence type="ECO:0000256" key="3">
    <source>
        <dbReference type="ARBA" id="ARBA00023143"/>
    </source>
</evidence>
<evidence type="ECO:0000256" key="2">
    <source>
        <dbReference type="ARBA" id="ARBA00009677"/>
    </source>
</evidence>
<dbReference type="NCBIfam" id="TIGR01396">
    <property type="entry name" value="FlgB"/>
    <property type="match status" value="1"/>
</dbReference>
<name>A0A382US79_9ZZZZ</name>
<comment type="subcellular location">
    <subcellularLocation>
        <location evidence="1">Bacterial flagellum basal body</location>
    </subcellularLocation>
</comment>
<dbReference type="InterPro" id="IPR006300">
    <property type="entry name" value="FlgB"/>
</dbReference>
<accession>A0A382US79</accession>
<sequence length="139" mass="15535">MSGLFGNNIFTIAQKSLDFRTSRHDLLASNVANKDTPGYQAEDLVFRASLEKALHAEQPGALKQTDSRHFDGRQTPPLHEVEAQRILSASPYPDFDGNTVDLDREMAKIAENQLMYNATLRMMAHKFRGLKSAISEGRS</sequence>
<dbReference type="GO" id="GO:0030694">
    <property type="term" value="C:bacterial-type flagellum basal body, rod"/>
    <property type="evidence" value="ECO:0007669"/>
    <property type="project" value="InterPro"/>
</dbReference>
<comment type="similarity">
    <text evidence="2">Belongs to the flagella basal body rod proteins family.</text>
</comment>
<proteinExistence type="inferred from homology"/>
<dbReference type="PANTHER" id="PTHR30435:SF12">
    <property type="entry name" value="FLAGELLAR BASAL BODY ROD PROTEIN FLGB"/>
    <property type="match status" value="1"/>
</dbReference>
<keyword evidence="3" id="KW-0975">Bacterial flagellum</keyword>
<dbReference type="EMBL" id="UINC01146330">
    <property type="protein sequence ID" value="SVD36997.1"/>
    <property type="molecule type" value="Genomic_DNA"/>
</dbReference>
<dbReference type="PANTHER" id="PTHR30435">
    <property type="entry name" value="FLAGELLAR PROTEIN"/>
    <property type="match status" value="1"/>
</dbReference>
<dbReference type="PIRSF" id="PIRSF002889">
    <property type="entry name" value="Rod_FlgB"/>
    <property type="match status" value="1"/>
</dbReference>
<organism evidence="4">
    <name type="scientific">marine metagenome</name>
    <dbReference type="NCBI Taxonomy" id="408172"/>
    <lineage>
        <taxon>unclassified sequences</taxon>
        <taxon>metagenomes</taxon>
        <taxon>ecological metagenomes</taxon>
    </lineage>
</organism>
<reference evidence="4" key="1">
    <citation type="submission" date="2018-05" db="EMBL/GenBank/DDBJ databases">
        <authorList>
            <person name="Lanie J.A."/>
            <person name="Ng W.-L."/>
            <person name="Kazmierczak K.M."/>
            <person name="Andrzejewski T.M."/>
            <person name="Davidsen T.M."/>
            <person name="Wayne K.J."/>
            <person name="Tettelin H."/>
            <person name="Glass J.I."/>
            <person name="Rusch D."/>
            <person name="Podicherti R."/>
            <person name="Tsui H.-C.T."/>
            <person name="Winkler M.E."/>
        </authorList>
    </citation>
    <scope>NUCLEOTIDE SEQUENCE</scope>
</reference>
<evidence type="ECO:0000256" key="1">
    <source>
        <dbReference type="ARBA" id="ARBA00004117"/>
    </source>
</evidence>
<gene>
    <name evidence="4" type="ORF">METZ01_LOCUS389851</name>
</gene>
<dbReference type="AlphaFoldDB" id="A0A382US79"/>
<dbReference type="GO" id="GO:0071978">
    <property type="term" value="P:bacterial-type flagellum-dependent swarming motility"/>
    <property type="evidence" value="ECO:0007669"/>
    <property type="project" value="TreeGrafter"/>
</dbReference>
<evidence type="ECO:0000313" key="4">
    <source>
        <dbReference type="EMBL" id="SVD36997.1"/>
    </source>
</evidence>